<evidence type="ECO:0000256" key="1">
    <source>
        <dbReference type="ARBA" id="ARBA00023002"/>
    </source>
</evidence>
<evidence type="ECO:0000313" key="4">
    <source>
        <dbReference type="EMBL" id="MCC2198357.1"/>
    </source>
</evidence>
<dbReference type="Proteomes" id="UP001430637">
    <property type="component" value="Unassembled WGS sequence"/>
</dbReference>
<sequence length="335" mass="36803">MHKKVLVCLPLSDARRAALEASVPEFEFRFNALDDVHAEDVLWADVVLGNAPVSMISQNKHIEWFQSNSAGPDPYLKPGVLPEDCVVTNATGAYGLAISEWMLAMWLGIQKDMFLYRDRQNQREWAPIDRPVRGITGARVLCVGMGDIGSNFARRAHMLGAEVVGVRRTVHPDTPCPDYCLRVVAQSQLDEELPEADLIALSLPGTEETYHMFDAGRFARCKDGAILLNVGRGTTVDSDALVEALRSGKIFGAGLDVTDPEPLPADHPLWGEPGAIITPHNSGKFSLPKTLDNIVDIFVHNLKRYAEGLPLDNQVSRTTRYAADQNGGHRLLSTL</sequence>
<accession>A0ABS8F5L0</accession>
<dbReference type="CDD" id="cd05300">
    <property type="entry name" value="2-Hacid_dh_1"/>
    <property type="match status" value="1"/>
</dbReference>
<dbReference type="SUPFAM" id="SSF51735">
    <property type="entry name" value="NAD(P)-binding Rossmann-fold domains"/>
    <property type="match status" value="1"/>
</dbReference>
<organism evidence="4 5">
    <name type="scientific">Faecalibacterium butyricigenerans</name>
    <dbReference type="NCBI Taxonomy" id="1851427"/>
    <lineage>
        <taxon>Bacteria</taxon>
        <taxon>Bacillati</taxon>
        <taxon>Bacillota</taxon>
        <taxon>Clostridia</taxon>
        <taxon>Eubacteriales</taxon>
        <taxon>Oscillospiraceae</taxon>
        <taxon>Faecalibacterium</taxon>
    </lineage>
</organism>
<dbReference type="InterPro" id="IPR036291">
    <property type="entry name" value="NAD(P)-bd_dom_sf"/>
</dbReference>
<dbReference type="EMBL" id="JAJEQL010000001">
    <property type="protein sequence ID" value="MCC2198357.1"/>
    <property type="molecule type" value="Genomic_DNA"/>
</dbReference>
<evidence type="ECO:0000256" key="2">
    <source>
        <dbReference type="ARBA" id="ARBA00023027"/>
    </source>
</evidence>
<protein>
    <submittedName>
        <fullName evidence="4">D-2-hydroxyacid dehydrogenase</fullName>
    </submittedName>
</protein>
<dbReference type="InterPro" id="IPR006140">
    <property type="entry name" value="D-isomer_DH_NAD-bd"/>
</dbReference>
<comment type="caution">
    <text evidence="4">The sequence shown here is derived from an EMBL/GenBank/DDBJ whole genome shotgun (WGS) entry which is preliminary data.</text>
</comment>
<keyword evidence="2" id="KW-0520">NAD</keyword>
<name>A0ABS8F5L0_9FIRM</name>
<evidence type="ECO:0000259" key="3">
    <source>
        <dbReference type="Pfam" id="PF02826"/>
    </source>
</evidence>
<keyword evidence="5" id="KW-1185">Reference proteome</keyword>
<dbReference type="RefSeq" id="WP_227619946.1">
    <property type="nucleotide sequence ID" value="NZ_JAJEQL010000001.1"/>
</dbReference>
<dbReference type="Pfam" id="PF02826">
    <property type="entry name" value="2-Hacid_dh_C"/>
    <property type="match status" value="1"/>
</dbReference>
<evidence type="ECO:0000313" key="5">
    <source>
        <dbReference type="Proteomes" id="UP001430637"/>
    </source>
</evidence>
<dbReference type="Gene3D" id="3.40.50.720">
    <property type="entry name" value="NAD(P)-binding Rossmann-like Domain"/>
    <property type="match status" value="2"/>
</dbReference>
<proteinExistence type="predicted"/>
<reference evidence="4" key="1">
    <citation type="submission" date="2021-10" db="EMBL/GenBank/DDBJ databases">
        <title>Anaerobic single-cell dispensing facilitates the cultivation of human gut bacteria.</title>
        <authorList>
            <person name="Afrizal A."/>
        </authorList>
    </citation>
    <scope>NUCLEOTIDE SEQUENCE</scope>
    <source>
        <strain evidence="4">CLA-AA-H233</strain>
    </source>
</reference>
<dbReference type="PANTHER" id="PTHR43333">
    <property type="entry name" value="2-HACID_DH_C DOMAIN-CONTAINING PROTEIN"/>
    <property type="match status" value="1"/>
</dbReference>
<feature type="domain" description="D-isomer specific 2-hydroxyacid dehydrogenase NAD-binding" evidence="3">
    <location>
        <begin position="104"/>
        <end position="281"/>
    </location>
</feature>
<gene>
    <name evidence="4" type="ORF">LKD23_01000</name>
</gene>
<dbReference type="PANTHER" id="PTHR43333:SF1">
    <property type="entry name" value="D-ISOMER SPECIFIC 2-HYDROXYACID DEHYDROGENASE NAD-BINDING DOMAIN-CONTAINING PROTEIN"/>
    <property type="match status" value="1"/>
</dbReference>
<keyword evidence="1" id="KW-0560">Oxidoreductase</keyword>